<protein>
    <submittedName>
        <fullName evidence="3">SDR family NAD(P)-dependent oxidoreductase</fullName>
    </submittedName>
</protein>
<dbReference type="AlphaFoldDB" id="A0A6N7Y0T7"/>
<dbReference type="Pfam" id="PF00106">
    <property type="entry name" value="adh_short"/>
    <property type="match status" value="1"/>
</dbReference>
<dbReference type="Gene3D" id="3.40.50.720">
    <property type="entry name" value="NAD(P)-binding Rossmann-like Domain"/>
    <property type="match status" value="1"/>
</dbReference>
<accession>A0A6N7Y0T7</accession>
<dbReference type="PANTHER" id="PTHR42901">
    <property type="entry name" value="ALCOHOL DEHYDROGENASE"/>
    <property type="match status" value="1"/>
</dbReference>
<dbReference type="GO" id="GO:0016491">
    <property type="term" value="F:oxidoreductase activity"/>
    <property type="evidence" value="ECO:0007669"/>
    <property type="project" value="UniProtKB-KW"/>
</dbReference>
<proteinExistence type="inferred from homology"/>
<comment type="similarity">
    <text evidence="1">Belongs to the short-chain dehydrogenases/reductases (SDR) family.</text>
</comment>
<reference evidence="3 4" key="1">
    <citation type="submission" date="2019-08" db="EMBL/GenBank/DDBJ databases">
        <title>In-depth cultivation of the pig gut microbiome towards novel bacterial diversity and tailored functional studies.</title>
        <authorList>
            <person name="Wylensek D."/>
            <person name="Hitch T.C.A."/>
            <person name="Clavel T."/>
        </authorList>
    </citation>
    <scope>NUCLEOTIDE SEQUENCE [LARGE SCALE GENOMIC DNA]</scope>
    <source>
        <strain evidence="3 4">BSM-383-APC-4H</strain>
    </source>
</reference>
<dbReference type="SUPFAM" id="SSF51735">
    <property type="entry name" value="NAD(P)-binding Rossmann-fold domains"/>
    <property type="match status" value="1"/>
</dbReference>
<sequence>MRMIKGKKIAIVTGATGGLGREFVRLLLKEKNVDEIWALARNEKKLSRLKEKFGKRIKIYSIDLSSVRQIKCFGEELHEEAGRKNLEISYLVNNAGFAKFCSYGDLSVEESLNMMHVNMDAVVAMGLVCIPYMKKGSHMINIASQASFQPLPYQNIYSSTKSFVRNYSRALNVELKEKGICVTAVCPGWIKTDLYKRAEIGARKATTKYVGMVTPDKVAKKALKDAKKCKDISIYSLFTKISHIAAKLLPQRMMMKIWLKQQNLDDE</sequence>
<dbReference type="Proteomes" id="UP000433359">
    <property type="component" value="Unassembled WGS sequence"/>
</dbReference>
<comment type="caution">
    <text evidence="3">The sequence shown here is derived from an EMBL/GenBank/DDBJ whole genome shotgun (WGS) entry which is preliminary data.</text>
</comment>
<dbReference type="PRINTS" id="PR00081">
    <property type="entry name" value="GDHRDH"/>
</dbReference>
<dbReference type="InterPro" id="IPR002347">
    <property type="entry name" value="SDR_fam"/>
</dbReference>
<dbReference type="CDD" id="cd05233">
    <property type="entry name" value="SDR_c"/>
    <property type="match status" value="1"/>
</dbReference>
<keyword evidence="2" id="KW-0560">Oxidoreductase</keyword>
<name>A0A6N7Y0T7_9FIRM</name>
<evidence type="ECO:0000313" key="3">
    <source>
        <dbReference type="EMBL" id="MSU82669.1"/>
    </source>
</evidence>
<dbReference type="InterPro" id="IPR036291">
    <property type="entry name" value="NAD(P)-bd_dom_sf"/>
</dbReference>
<organism evidence="3 4">
    <name type="scientific">Anaerobutyricum soehngenii</name>
    <dbReference type="NCBI Taxonomy" id="105843"/>
    <lineage>
        <taxon>Bacteria</taxon>
        <taxon>Bacillati</taxon>
        <taxon>Bacillota</taxon>
        <taxon>Clostridia</taxon>
        <taxon>Lachnospirales</taxon>
        <taxon>Lachnospiraceae</taxon>
        <taxon>Anaerobutyricum</taxon>
    </lineage>
</organism>
<evidence type="ECO:0000256" key="1">
    <source>
        <dbReference type="ARBA" id="ARBA00006484"/>
    </source>
</evidence>
<evidence type="ECO:0000313" key="4">
    <source>
        <dbReference type="Proteomes" id="UP000433359"/>
    </source>
</evidence>
<dbReference type="PANTHER" id="PTHR42901:SF1">
    <property type="entry name" value="ALCOHOL DEHYDROGENASE"/>
    <property type="match status" value="1"/>
</dbReference>
<dbReference type="EMBL" id="VULP01000020">
    <property type="protein sequence ID" value="MSU82669.1"/>
    <property type="molecule type" value="Genomic_DNA"/>
</dbReference>
<evidence type="ECO:0000256" key="2">
    <source>
        <dbReference type="ARBA" id="ARBA00023002"/>
    </source>
</evidence>
<gene>
    <name evidence="3" type="ORF">FYJ25_10035</name>
</gene>